<dbReference type="PANTHER" id="PTHR14344:SF3">
    <property type="entry name" value="WD REPEAT-CONTAINING PROTEIN 6"/>
    <property type="match status" value="1"/>
</dbReference>
<dbReference type="SUPFAM" id="SSF50978">
    <property type="entry name" value="WD40 repeat-like"/>
    <property type="match status" value="2"/>
</dbReference>
<dbReference type="Pfam" id="PF00400">
    <property type="entry name" value="WD40"/>
    <property type="match status" value="3"/>
</dbReference>
<gene>
    <name evidence="8" type="ORF">BAUCODRAFT_149649</name>
</gene>
<dbReference type="OMA" id="IIVWSCF"/>
<reference evidence="8 9" key="1">
    <citation type="journal article" date="2012" name="PLoS Pathog.">
        <title>Diverse lifestyles and strategies of plant pathogenesis encoded in the genomes of eighteen Dothideomycetes fungi.</title>
        <authorList>
            <person name="Ohm R.A."/>
            <person name="Feau N."/>
            <person name="Henrissat B."/>
            <person name="Schoch C.L."/>
            <person name="Horwitz B.A."/>
            <person name="Barry K.W."/>
            <person name="Condon B.J."/>
            <person name="Copeland A.C."/>
            <person name="Dhillon B."/>
            <person name="Glaser F."/>
            <person name="Hesse C.N."/>
            <person name="Kosti I."/>
            <person name="LaButti K."/>
            <person name="Lindquist E.A."/>
            <person name="Lucas S."/>
            <person name="Salamov A.A."/>
            <person name="Bradshaw R.E."/>
            <person name="Ciuffetti L."/>
            <person name="Hamelin R.C."/>
            <person name="Kema G.H.J."/>
            <person name="Lawrence C."/>
            <person name="Scott J.A."/>
            <person name="Spatafora J.W."/>
            <person name="Turgeon B.G."/>
            <person name="de Wit P.J.G.M."/>
            <person name="Zhong S."/>
            <person name="Goodwin S.B."/>
            <person name="Grigoriev I.V."/>
        </authorList>
    </citation>
    <scope>NUCLEOTIDE SEQUENCE [LARGE SCALE GENOMIC DNA]</scope>
    <source>
        <strain evidence="8 9">UAMH 10762</strain>
    </source>
</reference>
<evidence type="ECO:0000256" key="5">
    <source>
        <dbReference type="ARBA" id="ARBA00022737"/>
    </source>
</evidence>
<dbReference type="PANTHER" id="PTHR14344">
    <property type="entry name" value="WD REPEAT PROTEIN"/>
    <property type="match status" value="1"/>
</dbReference>
<dbReference type="HOGENOM" id="CLU_002615_1_0_1"/>
<feature type="repeat" description="WD" evidence="7">
    <location>
        <begin position="200"/>
        <end position="248"/>
    </location>
</feature>
<evidence type="ECO:0000256" key="3">
    <source>
        <dbReference type="ARBA" id="ARBA00022574"/>
    </source>
</evidence>
<dbReference type="PROSITE" id="PS50082">
    <property type="entry name" value="WD_REPEATS_2"/>
    <property type="match status" value="2"/>
</dbReference>
<dbReference type="Gene3D" id="2.130.10.10">
    <property type="entry name" value="YVTN repeat-like/Quinoprotein amine dehydrogenase"/>
    <property type="match status" value="5"/>
</dbReference>
<organism evidence="8 9">
    <name type="scientific">Baudoinia panamericana (strain UAMH 10762)</name>
    <name type="common">Angels' share fungus</name>
    <name type="synonym">Baudoinia compniacensis (strain UAMH 10762)</name>
    <dbReference type="NCBI Taxonomy" id="717646"/>
    <lineage>
        <taxon>Eukaryota</taxon>
        <taxon>Fungi</taxon>
        <taxon>Dikarya</taxon>
        <taxon>Ascomycota</taxon>
        <taxon>Pezizomycotina</taxon>
        <taxon>Dothideomycetes</taxon>
        <taxon>Dothideomycetidae</taxon>
        <taxon>Mycosphaerellales</taxon>
        <taxon>Teratosphaeriaceae</taxon>
        <taxon>Baudoinia</taxon>
    </lineage>
</organism>
<dbReference type="KEGG" id="bcom:BAUCODRAFT_149649"/>
<dbReference type="SMART" id="SM00320">
    <property type="entry name" value="WD40"/>
    <property type="match status" value="7"/>
</dbReference>
<dbReference type="InterPro" id="IPR015943">
    <property type="entry name" value="WD40/YVTN_repeat-like_dom_sf"/>
</dbReference>
<accession>M2LJX2</accession>
<comment type="subcellular location">
    <subcellularLocation>
        <location evidence="1">Cytoplasm</location>
    </subcellularLocation>
</comment>
<dbReference type="GeneID" id="19108980"/>
<name>M2LJX2_BAUPA</name>
<keyword evidence="4" id="KW-0819">tRNA processing</keyword>
<dbReference type="GO" id="GO:0005737">
    <property type="term" value="C:cytoplasm"/>
    <property type="evidence" value="ECO:0007669"/>
    <property type="project" value="UniProtKB-SubCell"/>
</dbReference>
<evidence type="ECO:0000256" key="1">
    <source>
        <dbReference type="ARBA" id="ARBA00004496"/>
    </source>
</evidence>
<sequence>MLRHVQHHVPVTALAYLGGDVILSGEGHLLRAYGTTIQRQLASIATFSRQAIHGIIIPQREAATFALVWGGSLIRSVKCLEASEGRLSLELGSLSVLDDWILDAAFSPGQYLALVTAHNALVVTHRSILNREAHPADDVLMPLVPGSNCILYSAHIQWLSASHCLITSGTAFGDVIVWSATISSQADGKLRAESQTHYTFSAHDGSVFGVRTSPPLSSSGDRKSLLATCSDDRSVRIWDISDLSAESPSMEQLQQETGFGAKQTVRQHSPNRVASAMGHTSRIWQVRFLPPNVSTQNVLQIMSFGEDASNIKWSLLSPTAASTVSTLRQDGVETAHQGKHIWSAAVSVDNSIATGGADGAVALRPIHRRQAITRKVDDTLFSGPSGTDNVKSYCFVDSKTLFATTAEGMMITLRIEDDDLPRVTEVSPPLTGLQKYSVSISVSGIAFAAGTEGVVYMYTHEHRRVFEIVKLGRKAAGLFADTAKRPNDQDEVCLLITSVGCTAATLLFLAPYLGPNIDLVPVLQQKWQFALPQTFVVTSFTQFAVEGCRSVALGARNGAICIFDIPSAHTSEAVEPSVTLPHLCAAEAVTSLHWMLDEWASSEGYLHCTKRDSTHAVYSLRNTELGWVAQLVHQLTLPFGPNIEGLSFRQKQRVCIWGFRSKHFIVYDVTAQREIMTVECGGAHRFWAFAPADEGGTLVWTKASQLFQQSQTKLAYNLISSGGHGREIKAAAVSSTTPQLIATGAEDTNIKLWSTSGEASLLCLQTLRKHNTGIQHLQWSNDGRYLFSSGGFEEFHVWAVTLDVPYIGVGVVCQSSHPRSGTSDLRIMSFDIEKQDEVEAAFTIVMVYSDSTLKRWSYNCENGDWRLLAEGDYLTACLTNVHTIDADSGKLMTAATDGNLSLWTSDNSSLALRWHTRHSVHQNAILIAITHTLPDGSIMAITGGDDNAIGITRISGAGSEPKTLLVSRAHAAAITGLVIVPAGEATLMLASAAIDQRVKLWRVDLDFAQPGVHGVDLKFLASASTAVADVSSLTMLRPEDQNARLLVCGVGMDIWTVGI</sequence>
<dbReference type="Proteomes" id="UP000011761">
    <property type="component" value="Unassembled WGS sequence"/>
</dbReference>
<dbReference type="PROSITE" id="PS00678">
    <property type="entry name" value="WD_REPEATS_1"/>
    <property type="match status" value="1"/>
</dbReference>
<dbReference type="GO" id="GO:0030488">
    <property type="term" value="P:tRNA methylation"/>
    <property type="evidence" value="ECO:0007669"/>
    <property type="project" value="TreeGrafter"/>
</dbReference>
<evidence type="ECO:0000256" key="2">
    <source>
        <dbReference type="ARBA" id="ARBA00022490"/>
    </source>
</evidence>
<evidence type="ECO:0000256" key="6">
    <source>
        <dbReference type="ARBA" id="ARBA00038255"/>
    </source>
</evidence>
<dbReference type="eggNOG" id="KOG0974">
    <property type="taxonomic scope" value="Eukaryota"/>
</dbReference>
<protein>
    <submittedName>
        <fullName evidence="8">Uncharacterized protein</fullName>
    </submittedName>
</protein>
<evidence type="ECO:0000256" key="4">
    <source>
        <dbReference type="ARBA" id="ARBA00022694"/>
    </source>
</evidence>
<keyword evidence="5" id="KW-0677">Repeat</keyword>
<comment type="similarity">
    <text evidence="6">Belongs to the WD repeat WDR6 family.</text>
</comment>
<dbReference type="AlphaFoldDB" id="M2LJX2"/>
<dbReference type="InterPro" id="IPR001680">
    <property type="entry name" value="WD40_rpt"/>
</dbReference>
<keyword evidence="9" id="KW-1185">Reference proteome</keyword>
<dbReference type="OrthoDB" id="5594999at2759"/>
<evidence type="ECO:0000313" key="9">
    <source>
        <dbReference type="Proteomes" id="UP000011761"/>
    </source>
</evidence>
<proteinExistence type="inferred from homology"/>
<evidence type="ECO:0000256" key="7">
    <source>
        <dbReference type="PROSITE-ProRule" id="PRU00221"/>
    </source>
</evidence>
<dbReference type="InterPro" id="IPR051973">
    <property type="entry name" value="tRNA_Anticodon_Mtase-Reg"/>
</dbReference>
<keyword evidence="2" id="KW-0963">Cytoplasm</keyword>
<keyword evidence="3 7" id="KW-0853">WD repeat</keyword>
<dbReference type="RefSeq" id="XP_007678348.1">
    <property type="nucleotide sequence ID" value="XM_007680158.1"/>
</dbReference>
<dbReference type="EMBL" id="KB445558">
    <property type="protein sequence ID" value="EMC94507.1"/>
    <property type="molecule type" value="Genomic_DNA"/>
</dbReference>
<dbReference type="InterPro" id="IPR036322">
    <property type="entry name" value="WD40_repeat_dom_sf"/>
</dbReference>
<dbReference type="InterPro" id="IPR019775">
    <property type="entry name" value="WD40_repeat_CS"/>
</dbReference>
<feature type="repeat" description="WD" evidence="7">
    <location>
        <begin position="721"/>
        <end position="754"/>
    </location>
</feature>
<dbReference type="STRING" id="717646.M2LJX2"/>
<dbReference type="PROSITE" id="PS50294">
    <property type="entry name" value="WD_REPEATS_REGION"/>
    <property type="match status" value="1"/>
</dbReference>
<evidence type="ECO:0000313" key="8">
    <source>
        <dbReference type="EMBL" id="EMC94507.1"/>
    </source>
</evidence>